<protein>
    <recommendedName>
        <fullName evidence="3 14">DNA ligase</fullName>
        <ecNumber evidence="2 14">6.5.1.2</ecNumber>
    </recommendedName>
    <alternativeName>
        <fullName evidence="14">Polydeoxyribonucleotide synthase [NAD(+)]</fullName>
    </alternativeName>
</protein>
<feature type="binding site" evidence="14">
    <location>
        <position position="415"/>
    </location>
    <ligand>
        <name>Zn(2+)</name>
        <dbReference type="ChEBI" id="CHEBI:29105"/>
    </ligand>
</feature>
<dbReference type="RefSeq" id="WP_251260668.1">
    <property type="nucleotide sequence ID" value="NZ_JAMQGP010000002.1"/>
</dbReference>
<keyword evidence="7 14" id="KW-0227">DNA damage</keyword>
<dbReference type="InterPro" id="IPR001357">
    <property type="entry name" value="BRCT_dom"/>
</dbReference>
<feature type="binding site" evidence="14">
    <location>
        <begin position="83"/>
        <end position="84"/>
    </location>
    <ligand>
        <name>NAD(+)</name>
        <dbReference type="ChEBI" id="CHEBI:57540"/>
    </ligand>
</feature>
<name>A0AA41W5G4_9GAMM</name>
<dbReference type="PANTHER" id="PTHR23389:SF9">
    <property type="entry name" value="DNA LIGASE"/>
    <property type="match status" value="1"/>
</dbReference>
<evidence type="ECO:0000256" key="3">
    <source>
        <dbReference type="ARBA" id="ARBA00013308"/>
    </source>
</evidence>
<evidence type="ECO:0000256" key="11">
    <source>
        <dbReference type="ARBA" id="ARBA00023204"/>
    </source>
</evidence>
<dbReference type="GO" id="GO:0005829">
    <property type="term" value="C:cytosol"/>
    <property type="evidence" value="ECO:0007669"/>
    <property type="project" value="TreeGrafter"/>
</dbReference>
<evidence type="ECO:0000256" key="4">
    <source>
        <dbReference type="ARBA" id="ARBA00022598"/>
    </source>
</evidence>
<dbReference type="InterPro" id="IPR033136">
    <property type="entry name" value="DNA_ligase_CS"/>
</dbReference>
<dbReference type="GO" id="GO:0006260">
    <property type="term" value="P:DNA replication"/>
    <property type="evidence" value="ECO:0007669"/>
    <property type="project" value="UniProtKB-KW"/>
</dbReference>
<dbReference type="FunFam" id="3.30.470.30:FF:000001">
    <property type="entry name" value="DNA ligase"/>
    <property type="match status" value="1"/>
</dbReference>
<feature type="binding site" evidence="14">
    <location>
        <position position="115"/>
    </location>
    <ligand>
        <name>NAD(+)</name>
        <dbReference type="ChEBI" id="CHEBI:57540"/>
    </ligand>
</feature>
<accession>A0AA41W5G4</accession>
<reference evidence="17 18" key="1">
    <citation type="journal article" date="2013" name="Antonie Van Leeuwenhoek">
        <title>Echinimonas agarilytica gen. nov., sp. nov., a new gammaproteobacterium isolated from the sea urchin Strongylocentrotus intermedius.</title>
        <authorList>
            <person name="Nedashkovskaya O.I."/>
            <person name="Stenkova A.M."/>
            <person name="Zhukova N.V."/>
            <person name="Van Trappen S."/>
            <person name="Lee J.S."/>
            <person name="Kim S.B."/>
        </authorList>
    </citation>
    <scope>NUCLEOTIDE SEQUENCE [LARGE SCALE GENOMIC DNA]</scope>
    <source>
        <strain evidence="17 18">KMM 6351</strain>
    </source>
</reference>
<dbReference type="EMBL" id="JAMQGP010000002">
    <property type="protein sequence ID" value="MCM2679317.1"/>
    <property type="molecule type" value="Genomic_DNA"/>
</dbReference>
<dbReference type="FunFam" id="1.10.287.610:FF:000002">
    <property type="entry name" value="DNA ligase"/>
    <property type="match status" value="1"/>
</dbReference>
<keyword evidence="8 14" id="KW-0862">Zinc</keyword>
<dbReference type="InterPro" id="IPR013839">
    <property type="entry name" value="DNAligase_adenylation"/>
</dbReference>
<dbReference type="Gene3D" id="1.10.150.20">
    <property type="entry name" value="5' to 3' exonuclease, C-terminal subdomain"/>
    <property type="match status" value="2"/>
</dbReference>
<dbReference type="InterPro" id="IPR018239">
    <property type="entry name" value="DNA_ligase_AS"/>
</dbReference>
<dbReference type="GO" id="GO:0003677">
    <property type="term" value="F:DNA binding"/>
    <property type="evidence" value="ECO:0007669"/>
    <property type="project" value="InterPro"/>
</dbReference>
<dbReference type="GO" id="GO:0046872">
    <property type="term" value="F:metal ion binding"/>
    <property type="evidence" value="ECO:0007669"/>
    <property type="project" value="UniProtKB-KW"/>
</dbReference>
<dbReference type="NCBIfam" id="NF005932">
    <property type="entry name" value="PRK07956.1"/>
    <property type="match status" value="1"/>
</dbReference>
<comment type="cofactor">
    <cofactor evidence="14">
        <name>Mg(2+)</name>
        <dbReference type="ChEBI" id="CHEBI:18420"/>
    </cofactor>
    <cofactor evidence="14">
        <name>Mn(2+)</name>
        <dbReference type="ChEBI" id="CHEBI:29035"/>
    </cofactor>
</comment>
<dbReference type="InterPro" id="IPR012340">
    <property type="entry name" value="NA-bd_OB-fold"/>
</dbReference>
<evidence type="ECO:0000256" key="15">
    <source>
        <dbReference type="RuleBase" id="RU000618"/>
    </source>
</evidence>
<dbReference type="Pfam" id="PF12826">
    <property type="entry name" value="HHH_2"/>
    <property type="match status" value="1"/>
</dbReference>
<feature type="binding site" evidence="14">
    <location>
        <position position="138"/>
    </location>
    <ligand>
        <name>NAD(+)</name>
        <dbReference type="ChEBI" id="CHEBI:57540"/>
    </ligand>
</feature>
<dbReference type="FunFam" id="1.10.150.20:FF:000006">
    <property type="entry name" value="DNA ligase"/>
    <property type="match status" value="1"/>
</dbReference>
<dbReference type="SMART" id="SM00532">
    <property type="entry name" value="LIGANc"/>
    <property type="match status" value="1"/>
</dbReference>
<feature type="domain" description="BRCT" evidence="16">
    <location>
        <begin position="596"/>
        <end position="678"/>
    </location>
</feature>
<evidence type="ECO:0000256" key="5">
    <source>
        <dbReference type="ARBA" id="ARBA00022705"/>
    </source>
</evidence>
<evidence type="ECO:0000256" key="6">
    <source>
        <dbReference type="ARBA" id="ARBA00022723"/>
    </source>
</evidence>
<dbReference type="Pfam" id="PF14520">
    <property type="entry name" value="HHH_5"/>
    <property type="match status" value="1"/>
</dbReference>
<dbReference type="SUPFAM" id="SSF47781">
    <property type="entry name" value="RuvA domain 2-like"/>
    <property type="match status" value="1"/>
</dbReference>
<dbReference type="SUPFAM" id="SSF52113">
    <property type="entry name" value="BRCT domain"/>
    <property type="match status" value="1"/>
</dbReference>
<evidence type="ECO:0000256" key="14">
    <source>
        <dbReference type="HAMAP-Rule" id="MF_01588"/>
    </source>
</evidence>
<dbReference type="SUPFAM" id="SSF50249">
    <property type="entry name" value="Nucleic acid-binding proteins"/>
    <property type="match status" value="1"/>
</dbReference>
<feature type="binding site" evidence="14">
    <location>
        <position position="175"/>
    </location>
    <ligand>
        <name>NAD(+)</name>
        <dbReference type="ChEBI" id="CHEBI:57540"/>
    </ligand>
</feature>
<evidence type="ECO:0000256" key="1">
    <source>
        <dbReference type="ARBA" id="ARBA00004067"/>
    </source>
</evidence>
<comment type="catalytic activity">
    <reaction evidence="12 14 15">
        <text>NAD(+) + (deoxyribonucleotide)n-3'-hydroxyl + 5'-phospho-(deoxyribonucleotide)m = (deoxyribonucleotide)n+m + AMP + beta-nicotinamide D-nucleotide.</text>
        <dbReference type="EC" id="6.5.1.2"/>
    </reaction>
</comment>
<feature type="binding site" evidence="14">
    <location>
        <position position="318"/>
    </location>
    <ligand>
        <name>NAD(+)</name>
        <dbReference type="ChEBI" id="CHEBI:57540"/>
    </ligand>
</feature>
<gene>
    <name evidence="14 17" type="primary">ligA</name>
    <name evidence="17" type="ORF">NAF29_06455</name>
</gene>
<dbReference type="PANTHER" id="PTHR23389">
    <property type="entry name" value="CHROMOSOME TRANSMISSION FIDELITY FACTOR 18"/>
    <property type="match status" value="1"/>
</dbReference>
<dbReference type="InterPro" id="IPR003583">
    <property type="entry name" value="Hlx-hairpin-Hlx_DNA-bd_motif"/>
</dbReference>
<dbReference type="PROSITE" id="PS50172">
    <property type="entry name" value="BRCT"/>
    <property type="match status" value="1"/>
</dbReference>
<keyword evidence="11 14" id="KW-0234">DNA repair</keyword>
<comment type="caution">
    <text evidence="14">Lacks conserved residue(s) required for the propagation of feature annotation.</text>
</comment>
<dbReference type="FunFam" id="2.40.50.140:FF:000012">
    <property type="entry name" value="DNA ligase"/>
    <property type="match status" value="1"/>
</dbReference>
<feature type="binding site" evidence="14">
    <location>
        <begin position="34"/>
        <end position="38"/>
    </location>
    <ligand>
        <name>NAD(+)</name>
        <dbReference type="ChEBI" id="CHEBI:57540"/>
    </ligand>
</feature>
<dbReference type="EC" id="6.5.1.2" evidence="2 14"/>
<evidence type="ECO:0000259" key="16">
    <source>
        <dbReference type="PROSITE" id="PS50172"/>
    </source>
</evidence>
<dbReference type="NCBIfam" id="TIGR00575">
    <property type="entry name" value="dnlj"/>
    <property type="match status" value="1"/>
</dbReference>
<comment type="similarity">
    <text evidence="13 14">Belongs to the NAD-dependent DNA ligase family. LigA subfamily.</text>
</comment>
<dbReference type="Pfam" id="PF00533">
    <property type="entry name" value="BRCT"/>
    <property type="match status" value="1"/>
</dbReference>
<keyword evidence="4 14" id="KW-0436">Ligase</keyword>
<dbReference type="Gene3D" id="3.30.470.30">
    <property type="entry name" value="DNA ligase/mRNA capping enzyme"/>
    <property type="match status" value="1"/>
</dbReference>
<dbReference type="InterPro" id="IPR004150">
    <property type="entry name" value="NAD_DNA_ligase_OB"/>
</dbReference>
<keyword evidence="9 14" id="KW-0460">Magnesium</keyword>
<dbReference type="Gene3D" id="1.10.287.610">
    <property type="entry name" value="Helix hairpin bin"/>
    <property type="match status" value="1"/>
</dbReference>
<comment type="function">
    <text evidence="1 14">DNA ligase that catalyzes the formation of phosphodiester linkages between 5'-phosphoryl and 3'-hydroxyl groups in double-stranded DNA using NAD as a coenzyme and as the energy source for the reaction. It is essential for DNA replication and repair of damaged DNA.</text>
</comment>
<dbReference type="InterPro" id="IPR004149">
    <property type="entry name" value="Znf_DNAligase_C4"/>
</dbReference>
<evidence type="ECO:0000256" key="13">
    <source>
        <dbReference type="ARBA" id="ARBA00060881"/>
    </source>
</evidence>
<feature type="active site" description="N6-AMP-lysine intermediate" evidence="14">
    <location>
        <position position="117"/>
    </location>
</feature>
<evidence type="ECO:0000256" key="10">
    <source>
        <dbReference type="ARBA" id="ARBA00023027"/>
    </source>
</evidence>
<dbReference type="PROSITE" id="PS01055">
    <property type="entry name" value="DNA_LIGASE_N1"/>
    <property type="match status" value="1"/>
</dbReference>
<dbReference type="Gene3D" id="3.40.50.10190">
    <property type="entry name" value="BRCT domain"/>
    <property type="match status" value="1"/>
</dbReference>
<keyword evidence="5 14" id="KW-0235">DNA replication</keyword>
<dbReference type="FunFam" id="1.10.150.20:FF:000007">
    <property type="entry name" value="DNA ligase"/>
    <property type="match status" value="1"/>
</dbReference>
<evidence type="ECO:0000256" key="9">
    <source>
        <dbReference type="ARBA" id="ARBA00022842"/>
    </source>
</evidence>
<dbReference type="InterPro" id="IPR010994">
    <property type="entry name" value="RuvA_2-like"/>
</dbReference>
<dbReference type="CDD" id="cd17748">
    <property type="entry name" value="BRCT_DNA_ligase_like"/>
    <property type="match status" value="1"/>
</dbReference>
<dbReference type="Pfam" id="PF01653">
    <property type="entry name" value="DNA_ligase_aden"/>
    <property type="match status" value="1"/>
</dbReference>
<evidence type="ECO:0000256" key="7">
    <source>
        <dbReference type="ARBA" id="ARBA00022763"/>
    </source>
</evidence>
<dbReference type="InterPro" id="IPR001679">
    <property type="entry name" value="DNA_ligase"/>
</dbReference>
<evidence type="ECO:0000256" key="12">
    <source>
        <dbReference type="ARBA" id="ARBA00034005"/>
    </source>
</evidence>
<comment type="caution">
    <text evidence="17">The sequence shown here is derived from an EMBL/GenBank/DDBJ whole genome shotgun (WGS) entry which is preliminary data.</text>
</comment>
<dbReference type="Pfam" id="PF03120">
    <property type="entry name" value="OB_DNA_ligase"/>
    <property type="match status" value="1"/>
</dbReference>
<keyword evidence="18" id="KW-1185">Reference proteome</keyword>
<dbReference type="HAMAP" id="MF_01588">
    <property type="entry name" value="DNA_ligase_A"/>
    <property type="match status" value="1"/>
</dbReference>
<feature type="binding site" evidence="14">
    <location>
        <position position="436"/>
    </location>
    <ligand>
        <name>Zn(2+)</name>
        <dbReference type="ChEBI" id="CHEBI:29105"/>
    </ligand>
</feature>
<proteinExistence type="inferred from homology"/>
<dbReference type="Gene3D" id="2.40.50.140">
    <property type="entry name" value="Nucleic acid-binding proteins"/>
    <property type="match status" value="1"/>
</dbReference>
<evidence type="ECO:0000313" key="17">
    <source>
        <dbReference type="EMBL" id="MCM2679317.1"/>
    </source>
</evidence>
<sequence>MNIQQAQSRVVELSKQLQSHSHNYYVLDTPSIPDAEYDRLFKELQSLEAEFPELKVPTSPTQKVGGAVLPHFESVQHEQPMLSLDNVFNAQDFAEFDRRCHDRLLDESELTYSAEPKLDGLAISLMYMNGELVQAATRGDGQKGENVTANAKTIRAVPLQLIGNDIPARIEVRGEVIIPSADFEAMNARARKRDEKIFANPRNAAAGSIRQLNSKIAASRPLSFVAYAVGVFEDDNIELASGHFERLQQLKAWGLPIAKELELCKGVDAVNSYCQKIQQQRGSLSYEIDGVVIKIDSVDAQQQLGFVAKAPRWATAFKFPAQEEVTILQDVEFQVGRTGAITPVARLKPVFVGGVTVSNATLHNADEIARLGVRVGDTVIVRRAGDVIPQIVSVVLEQRPEDGAEIEFPSSCPVCDSAVVRLEGEAVLRCTGGLVCAAQRKEAIKHFCSRKAFDIDGMGDKIVEQLVDREFIQNPSDLFKVSKIQLRSLERMGDKSAEKLLVSLDKAKQTTLPRFLYSLGIREVGEATALNLAMHFLTLDAVMAANHEELVAVPDVGEIVASRIVSFFAESHNQTIISNLLEVGIHWPTIEAPTSPDALPLGGKTVVLTGTLSAMGRNDAKALLQQLGAKVSGSVSAKTDCLFAGANAGSKLTKAQSLGVEVKDEDAMLKLFEDHGLT</sequence>
<dbReference type="Proteomes" id="UP001165393">
    <property type="component" value="Unassembled WGS sequence"/>
</dbReference>
<dbReference type="GO" id="GO:0003911">
    <property type="term" value="F:DNA ligase (NAD+) activity"/>
    <property type="evidence" value="ECO:0007669"/>
    <property type="project" value="UniProtKB-UniRule"/>
</dbReference>
<dbReference type="SMART" id="SM00278">
    <property type="entry name" value="HhH1"/>
    <property type="match status" value="3"/>
</dbReference>
<feature type="binding site" evidence="14">
    <location>
        <position position="294"/>
    </location>
    <ligand>
        <name>NAD(+)</name>
        <dbReference type="ChEBI" id="CHEBI:57540"/>
    </ligand>
</feature>
<dbReference type="SMART" id="SM00292">
    <property type="entry name" value="BRCT"/>
    <property type="match status" value="1"/>
</dbReference>
<evidence type="ECO:0000256" key="8">
    <source>
        <dbReference type="ARBA" id="ARBA00022833"/>
    </source>
</evidence>
<keyword evidence="6 14" id="KW-0479">Metal-binding</keyword>
<dbReference type="InterPro" id="IPR041663">
    <property type="entry name" value="DisA/LigA_HHH"/>
</dbReference>
<evidence type="ECO:0000313" key="18">
    <source>
        <dbReference type="Proteomes" id="UP001165393"/>
    </source>
</evidence>
<dbReference type="PROSITE" id="PS01056">
    <property type="entry name" value="DNA_LIGASE_N2"/>
    <property type="match status" value="1"/>
</dbReference>
<dbReference type="GO" id="GO:0006281">
    <property type="term" value="P:DNA repair"/>
    <property type="evidence" value="ECO:0007669"/>
    <property type="project" value="UniProtKB-KW"/>
</dbReference>
<evidence type="ECO:0000256" key="2">
    <source>
        <dbReference type="ARBA" id="ARBA00012722"/>
    </source>
</evidence>
<dbReference type="Gene3D" id="6.20.10.30">
    <property type="match status" value="1"/>
</dbReference>
<keyword evidence="10 14" id="KW-0520">NAD</keyword>
<dbReference type="Pfam" id="PF03119">
    <property type="entry name" value="DNA_ligase_ZBD"/>
    <property type="match status" value="1"/>
</dbReference>
<dbReference type="PIRSF" id="PIRSF001604">
    <property type="entry name" value="LigA"/>
    <property type="match status" value="1"/>
</dbReference>
<keyword evidence="14" id="KW-0464">Manganese</keyword>
<dbReference type="InterPro" id="IPR013840">
    <property type="entry name" value="DNAligase_N"/>
</dbReference>
<feature type="binding site" evidence="14">
    <location>
        <position position="412"/>
    </location>
    <ligand>
        <name>Zn(2+)</name>
        <dbReference type="ChEBI" id="CHEBI:29105"/>
    </ligand>
</feature>
<dbReference type="CDD" id="cd00114">
    <property type="entry name" value="LIGANc"/>
    <property type="match status" value="1"/>
</dbReference>
<dbReference type="AlphaFoldDB" id="A0AA41W5G4"/>
<dbReference type="InterPro" id="IPR036420">
    <property type="entry name" value="BRCT_dom_sf"/>
</dbReference>
<dbReference type="SUPFAM" id="SSF56091">
    <property type="entry name" value="DNA ligase/mRNA capping enzyme, catalytic domain"/>
    <property type="match status" value="1"/>
</dbReference>
<organism evidence="17 18">
    <name type="scientific">Echinimonas agarilytica</name>
    <dbReference type="NCBI Taxonomy" id="1215918"/>
    <lineage>
        <taxon>Bacteria</taxon>
        <taxon>Pseudomonadati</taxon>
        <taxon>Pseudomonadota</taxon>
        <taxon>Gammaproteobacteria</taxon>
        <taxon>Alteromonadales</taxon>
        <taxon>Echinimonadaceae</taxon>
        <taxon>Echinimonas</taxon>
    </lineage>
</organism>